<proteinExistence type="predicted"/>
<protein>
    <submittedName>
        <fullName evidence="1">Uncharacterized protein</fullName>
    </submittedName>
</protein>
<evidence type="ECO:0000313" key="1">
    <source>
        <dbReference type="EMBL" id="XCN28201.1"/>
    </source>
</evidence>
<accession>A0AAU8KZH2</accession>
<dbReference type="EMBL" id="PP885733">
    <property type="protein sequence ID" value="XCN28201.1"/>
    <property type="molecule type" value="Genomic_DNA"/>
</dbReference>
<name>A0AAU8KZH2_9CAUD</name>
<reference evidence="1" key="1">
    <citation type="submission" date="2024-06" db="EMBL/GenBank/DDBJ databases">
        <authorList>
            <person name="Gannavaram S."/>
            <person name="Nemani S."/>
            <person name="Datta M."/>
            <person name="Picchiottino A."/>
            <person name="Mereddy A."/>
            <person name="Gannavaram N."/>
            <person name="Honeycutt C."/>
            <person name="Tran D."/>
            <person name="Choi K."/>
            <person name="Srinivasan K."/>
            <person name="Johnson A."/>
        </authorList>
    </citation>
    <scope>NUCLEOTIDE SEQUENCE</scope>
</reference>
<sequence length="180" mass="20767">MGNSYTPPALQKQNTSVEELQPKESLIDTSIGMPTQKSGFVGPADTYKESIDKLTTLLQGKLSGDRQVNTEFQMNFIKNLEPMLSLDDNLVKEILDYFVITIVKNRDTYNYNKVLAPVYVLEGKMSEQDLTRYKRFMDFITIFAENARDRQRFIANFDITKFAAMFGPVARQRLTNYVHR</sequence>
<organism evidence="1">
    <name type="scientific">Pantoea phage Survivor</name>
    <dbReference type="NCBI Taxonomy" id="3232176"/>
    <lineage>
        <taxon>Viruses</taxon>
        <taxon>Duplodnaviria</taxon>
        <taxon>Heunggongvirae</taxon>
        <taxon>Uroviricota</taxon>
        <taxon>Caudoviricetes</taxon>
    </lineage>
</organism>